<evidence type="ECO:0000313" key="3">
    <source>
        <dbReference type="Proteomes" id="UP000316181"/>
    </source>
</evidence>
<keyword evidence="3" id="KW-1185">Reference proteome</keyword>
<keyword evidence="1" id="KW-0812">Transmembrane</keyword>
<name>A0A542SPF5_9MICO</name>
<dbReference type="Pfam" id="PF14019">
    <property type="entry name" value="DUF4235"/>
    <property type="match status" value="1"/>
</dbReference>
<comment type="caution">
    <text evidence="2">The sequence shown here is derived from an EMBL/GenBank/DDBJ whole genome shotgun (WGS) entry which is preliminary data.</text>
</comment>
<reference evidence="2 3" key="1">
    <citation type="submission" date="2019-06" db="EMBL/GenBank/DDBJ databases">
        <title>Sequencing the genomes of 1000 actinobacteria strains.</title>
        <authorList>
            <person name="Klenk H.-P."/>
        </authorList>
    </citation>
    <scope>NUCLEOTIDE SEQUENCE [LARGE SCALE GENOMIC DNA]</scope>
    <source>
        <strain evidence="2 3">DSM 10596</strain>
    </source>
</reference>
<organism evidence="2 3">
    <name type="scientific">Rarobacter incanus</name>
    <dbReference type="NCBI Taxonomy" id="153494"/>
    <lineage>
        <taxon>Bacteria</taxon>
        <taxon>Bacillati</taxon>
        <taxon>Actinomycetota</taxon>
        <taxon>Actinomycetes</taxon>
        <taxon>Micrococcales</taxon>
        <taxon>Rarobacteraceae</taxon>
        <taxon>Rarobacter</taxon>
    </lineage>
</organism>
<keyword evidence="1" id="KW-0472">Membrane</keyword>
<keyword evidence="1" id="KW-1133">Transmembrane helix</keyword>
<dbReference type="EMBL" id="VFNV01000001">
    <property type="protein sequence ID" value="TQK76504.1"/>
    <property type="molecule type" value="Genomic_DNA"/>
</dbReference>
<dbReference type="AlphaFoldDB" id="A0A542SPF5"/>
<dbReference type="Proteomes" id="UP000316181">
    <property type="component" value="Unassembled WGS sequence"/>
</dbReference>
<proteinExistence type="predicted"/>
<gene>
    <name evidence="2" type="ORF">FB389_1180</name>
</gene>
<dbReference type="InterPro" id="IPR025329">
    <property type="entry name" value="DUF4235"/>
</dbReference>
<sequence length="95" mass="9587">MSDEDAMEDTIGYRIVTSVAALAAGWLAQKILVSAWKAITGNDAPQDPDDDSATLVGVVGFAAATGAVAALARALASRSVKSVAARSAQRRGIGA</sequence>
<protein>
    <submittedName>
        <fullName evidence="2">Uncharacterized protein DUF4235</fullName>
    </submittedName>
</protein>
<evidence type="ECO:0000313" key="2">
    <source>
        <dbReference type="EMBL" id="TQK76504.1"/>
    </source>
</evidence>
<feature type="transmembrane region" description="Helical" evidence="1">
    <location>
        <begin position="12"/>
        <end position="33"/>
    </location>
</feature>
<evidence type="ECO:0000256" key="1">
    <source>
        <dbReference type="SAM" id="Phobius"/>
    </source>
</evidence>
<dbReference type="RefSeq" id="WP_246043542.1">
    <property type="nucleotide sequence ID" value="NZ_BAAATB010000002.1"/>
</dbReference>
<feature type="transmembrane region" description="Helical" evidence="1">
    <location>
        <begin position="53"/>
        <end position="76"/>
    </location>
</feature>
<accession>A0A542SPF5</accession>